<feature type="non-terminal residue" evidence="1">
    <location>
        <position position="171"/>
    </location>
</feature>
<protein>
    <recommendedName>
        <fullName evidence="2">PpiC domain-containing protein</fullName>
    </recommendedName>
</protein>
<accession>A0A381SVC2</accession>
<dbReference type="PROSITE" id="PS51257">
    <property type="entry name" value="PROKAR_LIPOPROTEIN"/>
    <property type="match status" value="1"/>
</dbReference>
<evidence type="ECO:0000313" key="1">
    <source>
        <dbReference type="EMBL" id="SVA07389.1"/>
    </source>
</evidence>
<proteinExistence type="predicted"/>
<dbReference type="AlphaFoldDB" id="A0A381SVC2"/>
<evidence type="ECO:0008006" key="2">
    <source>
        <dbReference type="Google" id="ProtNLM"/>
    </source>
</evidence>
<reference evidence="1" key="1">
    <citation type="submission" date="2018-05" db="EMBL/GenBank/DDBJ databases">
        <authorList>
            <person name="Lanie J.A."/>
            <person name="Ng W.-L."/>
            <person name="Kazmierczak K.M."/>
            <person name="Andrzejewski T.M."/>
            <person name="Davidsen T.M."/>
            <person name="Wayne K.J."/>
            <person name="Tettelin H."/>
            <person name="Glass J.I."/>
            <person name="Rusch D."/>
            <person name="Podicherti R."/>
            <person name="Tsui H.-C.T."/>
            <person name="Winkler M.E."/>
        </authorList>
    </citation>
    <scope>NUCLEOTIDE SEQUENCE</scope>
</reference>
<dbReference type="EMBL" id="UINC01003560">
    <property type="protein sequence ID" value="SVA07389.1"/>
    <property type="molecule type" value="Genomic_DNA"/>
</dbReference>
<organism evidence="1">
    <name type="scientific">marine metagenome</name>
    <dbReference type="NCBI Taxonomy" id="408172"/>
    <lineage>
        <taxon>unclassified sequences</taxon>
        <taxon>metagenomes</taxon>
        <taxon>ecological metagenomes</taxon>
    </lineage>
</organism>
<gene>
    <name evidence="1" type="ORF">METZ01_LOCUS60243</name>
</gene>
<name>A0A381SVC2_9ZZZZ</name>
<sequence length="171" mass="19784">MVRSFYLTSLFFLLFGCSVQTPVPEELILARIGSSILTIQDFIRRSEYTIRPIYCRQENYIHKKIVLNSLIAEKLTALEFEKEAQVTQKDKNRGGFLLGRREQAMRQIFFAEEFHSKTSVVDDEIRPAYELAGRTVNIEFLNLPDLEMATRIRDLVLGGVPLDSVHKNLWS</sequence>